<dbReference type="Gene3D" id="3.30.200.20">
    <property type="entry name" value="Phosphorylase Kinase, domain 1"/>
    <property type="match status" value="1"/>
</dbReference>
<evidence type="ECO:0000256" key="2">
    <source>
        <dbReference type="ARBA" id="ARBA00022840"/>
    </source>
</evidence>
<sequence length="301" mass="34006">MSTTMKQFSKYKTIKKIGEGGMATVYLVQDPTDNKYYAIKELKMENSEPARKNRFIQEMKIYSRVSSPYVARFVGGVQSGAPVPWMMMEYVDGVPLRDFITKQGGYLHYNLAAKMISDLARGFHEIHGNGIIHRDIKSTNIMVQNGTNNVKIVDFGIALTEEAERFTSEGKIIASVHYIAPELLSKQPPSVSSDIYALGILFYEMLIGKTPYTGSDMLKIAQAHRDQPLPDVRKIHPEIPDAIKNILARATAKKPDQRYTSMKDFITSVDSFINSQNPDGHHSSDDNRNKNFFGRLFKSKK</sequence>
<feature type="binding site" evidence="3">
    <location>
        <position position="40"/>
    </location>
    <ligand>
        <name>ATP</name>
        <dbReference type="ChEBI" id="CHEBI:30616"/>
    </ligand>
</feature>
<gene>
    <name evidence="5" type="ORF">CJJ23_00200</name>
</gene>
<evidence type="ECO:0000313" key="5">
    <source>
        <dbReference type="EMBL" id="PAK21752.1"/>
    </source>
</evidence>
<dbReference type="EMBL" id="NQNY01000001">
    <property type="protein sequence ID" value="PAK21752.1"/>
    <property type="molecule type" value="Genomic_DNA"/>
</dbReference>
<dbReference type="PANTHER" id="PTHR24361:SF613">
    <property type="entry name" value="NUCLEAR RECEPTOR-BINDING PROTEIN-RELATED"/>
    <property type="match status" value="1"/>
</dbReference>
<dbReference type="GO" id="GO:0004674">
    <property type="term" value="F:protein serine/threonine kinase activity"/>
    <property type="evidence" value="ECO:0007669"/>
    <property type="project" value="TreeGrafter"/>
</dbReference>
<accession>A0A269TJT2</accession>
<feature type="domain" description="Protein kinase" evidence="4">
    <location>
        <begin position="11"/>
        <end position="273"/>
    </location>
</feature>
<dbReference type="RefSeq" id="WP_095334409.1">
    <property type="nucleotide sequence ID" value="NZ_NQNY01000001.1"/>
</dbReference>
<dbReference type="PROSITE" id="PS00107">
    <property type="entry name" value="PROTEIN_KINASE_ATP"/>
    <property type="match status" value="1"/>
</dbReference>
<proteinExistence type="predicted"/>
<reference evidence="6" key="1">
    <citation type="submission" date="2017-08" db="EMBL/GenBank/DDBJ databases">
        <authorList>
            <person name="Alvarez-Ponce D."/>
            <person name="Weitzman C.L."/>
            <person name="Tillett R.L."/>
            <person name="Sandmeier F.C."/>
            <person name="Tracy C.R."/>
        </authorList>
    </citation>
    <scope>NUCLEOTIDE SEQUENCE [LARGE SCALE GENOMIC DNA]</scope>
    <source>
        <strain evidence="6">723</strain>
    </source>
</reference>
<evidence type="ECO:0000313" key="6">
    <source>
        <dbReference type="Proteomes" id="UP000216943"/>
    </source>
</evidence>
<dbReference type="GO" id="GO:0005524">
    <property type="term" value="F:ATP binding"/>
    <property type="evidence" value="ECO:0007669"/>
    <property type="project" value="UniProtKB-UniRule"/>
</dbReference>
<dbReference type="CDD" id="cd14014">
    <property type="entry name" value="STKc_PknB_like"/>
    <property type="match status" value="1"/>
</dbReference>
<dbReference type="InterPro" id="IPR000719">
    <property type="entry name" value="Prot_kinase_dom"/>
</dbReference>
<dbReference type="Pfam" id="PF00069">
    <property type="entry name" value="Pkinase"/>
    <property type="match status" value="1"/>
</dbReference>
<dbReference type="PROSITE" id="PS50011">
    <property type="entry name" value="PROTEIN_KINASE_DOM"/>
    <property type="match status" value="1"/>
</dbReference>
<keyword evidence="1 3" id="KW-0547">Nucleotide-binding</keyword>
<keyword evidence="2 3" id="KW-0067">ATP-binding</keyword>
<evidence type="ECO:0000256" key="1">
    <source>
        <dbReference type="ARBA" id="ARBA00022741"/>
    </source>
</evidence>
<name>A0A269TJT2_9BACT</name>
<evidence type="ECO:0000259" key="4">
    <source>
        <dbReference type="PROSITE" id="PS50011"/>
    </source>
</evidence>
<organism evidence="5 6">
    <name type="scientific">Mycoplasmopsis agassizii</name>
    <dbReference type="NCBI Taxonomy" id="33922"/>
    <lineage>
        <taxon>Bacteria</taxon>
        <taxon>Bacillati</taxon>
        <taxon>Mycoplasmatota</taxon>
        <taxon>Mycoplasmoidales</taxon>
        <taxon>Metamycoplasmataceae</taxon>
        <taxon>Mycoplasmopsis</taxon>
    </lineage>
</organism>
<dbReference type="InterPro" id="IPR017441">
    <property type="entry name" value="Protein_kinase_ATP_BS"/>
</dbReference>
<dbReference type="AlphaFoldDB" id="A0A269TJT2"/>
<dbReference type="GO" id="GO:0006974">
    <property type="term" value="P:DNA damage response"/>
    <property type="evidence" value="ECO:0007669"/>
    <property type="project" value="TreeGrafter"/>
</dbReference>
<dbReference type="PANTHER" id="PTHR24361">
    <property type="entry name" value="MITOGEN-ACTIVATED KINASE KINASE KINASE"/>
    <property type="match status" value="1"/>
</dbReference>
<dbReference type="PROSITE" id="PS00108">
    <property type="entry name" value="PROTEIN_KINASE_ST"/>
    <property type="match status" value="1"/>
</dbReference>
<dbReference type="InterPro" id="IPR008271">
    <property type="entry name" value="Ser/Thr_kinase_AS"/>
</dbReference>
<comment type="caution">
    <text evidence="5">The sequence shown here is derived from an EMBL/GenBank/DDBJ whole genome shotgun (WGS) entry which is preliminary data.</text>
</comment>
<evidence type="ECO:0000256" key="3">
    <source>
        <dbReference type="PROSITE-ProRule" id="PRU10141"/>
    </source>
</evidence>
<protein>
    <recommendedName>
        <fullName evidence="4">Protein kinase domain-containing protein</fullName>
    </recommendedName>
</protein>
<dbReference type="OrthoDB" id="9788659at2"/>
<dbReference type="SMART" id="SM00220">
    <property type="entry name" value="S_TKc"/>
    <property type="match status" value="1"/>
</dbReference>
<dbReference type="InterPro" id="IPR053235">
    <property type="entry name" value="Ser_Thr_kinase"/>
</dbReference>
<dbReference type="Gene3D" id="1.10.510.10">
    <property type="entry name" value="Transferase(Phosphotransferase) domain 1"/>
    <property type="match status" value="1"/>
</dbReference>
<dbReference type="Proteomes" id="UP000216943">
    <property type="component" value="Unassembled WGS sequence"/>
</dbReference>
<dbReference type="InterPro" id="IPR011009">
    <property type="entry name" value="Kinase-like_dom_sf"/>
</dbReference>
<dbReference type="GO" id="GO:0005737">
    <property type="term" value="C:cytoplasm"/>
    <property type="evidence" value="ECO:0007669"/>
    <property type="project" value="TreeGrafter"/>
</dbReference>
<dbReference type="SUPFAM" id="SSF56112">
    <property type="entry name" value="Protein kinase-like (PK-like)"/>
    <property type="match status" value="1"/>
</dbReference>